<accession>A0A9Q1F0D2</accession>
<organism evidence="2 3">
    <name type="scientific">Synaphobranchus kaupii</name>
    <name type="common">Kaup's arrowtooth eel</name>
    <dbReference type="NCBI Taxonomy" id="118154"/>
    <lineage>
        <taxon>Eukaryota</taxon>
        <taxon>Metazoa</taxon>
        <taxon>Chordata</taxon>
        <taxon>Craniata</taxon>
        <taxon>Vertebrata</taxon>
        <taxon>Euteleostomi</taxon>
        <taxon>Actinopterygii</taxon>
        <taxon>Neopterygii</taxon>
        <taxon>Teleostei</taxon>
        <taxon>Anguilliformes</taxon>
        <taxon>Synaphobranchidae</taxon>
        <taxon>Synaphobranchus</taxon>
    </lineage>
</organism>
<dbReference type="EMBL" id="JAINUF010000010">
    <property type="protein sequence ID" value="KAJ8348394.1"/>
    <property type="molecule type" value="Genomic_DNA"/>
</dbReference>
<feature type="compositionally biased region" description="Polar residues" evidence="1">
    <location>
        <begin position="12"/>
        <end position="23"/>
    </location>
</feature>
<dbReference type="Proteomes" id="UP001152622">
    <property type="component" value="Chromosome 10"/>
</dbReference>
<feature type="region of interest" description="Disordered" evidence="1">
    <location>
        <begin position="1"/>
        <end position="116"/>
    </location>
</feature>
<feature type="compositionally biased region" description="Acidic residues" evidence="1">
    <location>
        <begin position="31"/>
        <end position="47"/>
    </location>
</feature>
<comment type="caution">
    <text evidence="2">The sequence shown here is derived from an EMBL/GenBank/DDBJ whole genome shotgun (WGS) entry which is preliminary data.</text>
</comment>
<reference evidence="2" key="1">
    <citation type="journal article" date="2023" name="Science">
        <title>Genome structures resolve the early diversification of teleost fishes.</title>
        <authorList>
            <person name="Parey E."/>
            <person name="Louis A."/>
            <person name="Montfort J."/>
            <person name="Bouchez O."/>
            <person name="Roques C."/>
            <person name="Iampietro C."/>
            <person name="Lluch J."/>
            <person name="Castinel A."/>
            <person name="Donnadieu C."/>
            <person name="Desvignes T."/>
            <person name="Floi Bucao C."/>
            <person name="Jouanno E."/>
            <person name="Wen M."/>
            <person name="Mejri S."/>
            <person name="Dirks R."/>
            <person name="Jansen H."/>
            <person name="Henkel C."/>
            <person name="Chen W.J."/>
            <person name="Zahm M."/>
            <person name="Cabau C."/>
            <person name="Klopp C."/>
            <person name="Thompson A.W."/>
            <person name="Robinson-Rechavi M."/>
            <person name="Braasch I."/>
            <person name="Lecointre G."/>
            <person name="Bobe J."/>
            <person name="Postlethwait J.H."/>
            <person name="Berthelot C."/>
            <person name="Roest Crollius H."/>
            <person name="Guiguen Y."/>
        </authorList>
    </citation>
    <scope>NUCLEOTIDE SEQUENCE</scope>
    <source>
        <strain evidence="2">WJC10195</strain>
    </source>
</reference>
<proteinExistence type="predicted"/>
<name>A0A9Q1F0D2_SYNKA</name>
<keyword evidence="3" id="KW-1185">Reference proteome</keyword>
<protein>
    <submittedName>
        <fullName evidence="2">Uncharacterized protein</fullName>
    </submittedName>
</protein>
<feature type="compositionally biased region" description="Polar residues" evidence="1">
    <location>
        <begin position="49"/>
        <end position="68"/>
    </location>
</feature>
<gene>
    <name evidence="2" type="ORF">SKAU_G00269830</name>
</gene>
<sequence>MEQKDDRVAGPSASSDESSQPQPISEFGSREEEEEEEEEEDDDDDNDISGPQQPTEPSDDNTSSTNQGLEAEPRCVLSTGTGNGADGFPGPRGPFHAPQAGRAKSQPREIPATGTICGGNLAARDLARPRSNESLARIHPFLHPFCHCGNVS</sequence>
<evidence type="ECO:0000313" key="2">
    <source>
        <dbReference type="EMBL" id="KAJ8348394.1"/>
    </source>
</evidence>
<dbReference type="AlphaFoldDB" id="A0A9Q1F0D2"/>
<evidence type="ECO:0000313" key="3">
    <source>
        <dbReference type="Proteomes" id="UP001152622"/>
    </source>
</evidence>
<evidence type="ECO:0000256" key="1">
    <source>
        <dbReference type="SAM" id="MobiDB-lite"/>
    </source>
</evidence>